<dbReference type="Gene3D" id="2.20.70.10">
    <property type="match status" value="1"/>
</dbReference>
<dbReference type="Pfam" id="PF00293">
    <property type="entry name" value="NUDIX"/>
    <property type="match status" value="1"/>
</dbReference>
<dbReference type="InterPro" id="IPR029401">
    <property type="entry name" value="Nudix_N"/>
</dbReference>
<dbReference type="GO" id="GO:0016787">
    <property type="term" value="F:hydrolase activity"/>
    <property type="evidence" value="ECO:0007669"/>
    <property type="project" value="UniProtKB-KW"/>
</dbReference>
<dbReference type="InterPro" id="IPR000086">
    <property type="entry name" value="NUDIX_hydrolase_dom"/>
</dbReference>
<gene>
    <name evidence="2" type="ORF">ACFFGX_16080</name>
</gene>
<dbReference type="EMBL" id="JBHLSS010000100">
    <property type="protein sequence ID" value="MFC0711006.1"/>
    <property type="molecule type" value="Genomic_DNA"/>
</dbReference>
<dbReference type="Proteomes" id="UP001589891">
    <property type="component" value="Unassembled WGS sequence"/>
</dbReference>
<keyword evidence="2" id="KW-0378">Hydrolase</keyword>
<accession>A0ABV6SN91</accession>
<organism evidence="2 3">
    <name type="scientific">Azorhizophilus paspali</name>
    <name type="common">Azotobacter paspali</name>
    <dbReference type="NCBI Taxonomy" id="69963"/>
    <lineage>
        <taxon>Bacteria</taxon>
        <taxon>Pseudomonadati</taxon>
        <taxon>Pseudomonadota</taxon>
        <taxon>Gammaproteobacteria</taxon>
        <taxon>Pseudomonadales</taxon>
        <taxon>Pseudomonadaceae</taxon>
        <taxon>Azorhizophilus</taxon>
    </lineage>
</organism>
<dbReference type="EC" id="3.6.-.-" evidence="2"/>
<protein>
    <submittedName>
        <fullName evidence="2">NUDIX hydrolase</fullName>
        <ecNumber evidence="2">3.6.-.-</ecNumber>
    </submittedName>
</protein>
<dbReference type="SUPFAM" id="SSF55811">
    <property type="entry name" value="Nudix"/>
    <property type="match status" value="1"/>
</dbReference>
<proteinExistence type="predicted"/>
<dbReference type="PROSITE" id="PS51462">
    <property type="entry name" value="NUDIX"/>
    <property type="match status" value="1"/>
</dbReference>
<evidence type="ECO:0000259" key="1">
    <source>
        <dbReference type="PROSITE" id="PS51462"/>
    </source>
</evidence>
<dbReference type="PANTHER" id="PTHR43222">
    <property type="entry name" value="NUDIX HYDROLASE 23"/>
    <property type="match status" value="1"/>
</dbReference>
<name>A0ABV6SN91_AZOPA</name>
<dbReference type="Gene3D" id="3.90.79.10">
    <property type="entry name" value="Nucleoside Triphosphate Pyrophosphohydrolase"/>
    <property type="match status" value="1"/>
</dbReference>
<dbReference type="CDD" id="cd04511">
    <property type="entry name" value="NUDIX_Hydrolase"/>
    <property type="match status" value="1"/>
</dbReference>
<dbReference type="PANTHER" id="PTHR43222:SF2">
    <property type="entry name" value="NUDIX HYDROLASE 23, CHLOROPLASTIC"/>
    <property type="match status" value="1"/>
</dbReference>
<evidence type="ECO:0000313" key="3">
    <source>
        <dbReference type="Proteomes" id="UP001589891"/>
    </source>
</evidence>
<feature type="domain" description="Nudix hydrolase" evidence="1">
    <location>
        <begin position="36"/>
        <end position="159"/>
    </location>
</feature>
<dbReference type="InterPro" id="IPR015797">
    <property type="entry name" value="NUDIX_hydrolase-like_dom_sf"/>
</dbReference>
<dbReference type="Pfam" id="PF14803">
    <property type="entry name" value="Zn_ribbon_Nudix"/>
    <property type="match status" value="1"/>
</dbReference>
<reference evidence="2 3" key="1">
    <citation type="submission" date="2024-09" db="EMBL/GenBank/DDBJ databases">
        <authorList>
            <person name="Sun Q."/>
            <person name="Mori K."/>
        </authorList>
    </citation>
    <scope>NUCLEOTIDE SEQUENCE [LARGE SCALE GENOMIC DNA]</scope>
    <source>
        <strain evidence="2 3">NCAIM B.01794</strain>
    </source>
</reference>
<sequence length="185" mass="21505">MKFCSQCGSPVSWQTLDGDHRPRFVCSSCGTVHYQNPRIVAGCLPLWRGQVLLCRRAIEPRRGFWTLPGGFLENGETMKQGAARETLEEACAHVERLELYTLFDLPHIDQVHVFFRARLVDTRFATGQESLEVRLFREAEIPWRELAFPTVGHTLKYFFEDRVRQLYPVRNEPLAPLPMKPLERF</sequence>
<evidence type="ECO:0000313" key="2">
    <source>
        <dbReference type="EMBL" id="MFC0711006.1"/>
    </source>
</evidence>
<keyword evidence="3" id="KW-1185">Reference proteome</keyword>
<comment type="caution">
    <text evidence="2">The sequence shown here is derived from an EMBL/GenBank/DDBJ whole genome shotgun (WGS) entry which is preliminary data.</text>
</comment>
<dbReference type="RefSeq" id="WP_376947641.1">
    <property type="nucleotide sequence ID" value="NZ_CP171449.1"/>
</dbReference>